<organism evidence="2 3">
    <name type="scientific">Noviherbaspirillum humi</name>
    <dbReference type="NCBI Taxonomy" id="1688639"/>
    <lineage>
        <taxon>Bacteria</taxon>
        <taxon>Pseudomonadati</taxon>
        <taxon>Pseudomonadota</taxon>
        <taxon>Betaproteobacteria</taxon>
        <taxon>Burkholderiales</taxon>
        <taxon>Oxalobacteraceae</taxon>
        <taxon>Noviherbaspirillum</taxon>
    </lineage>
</organism>
<dbReference type="EMBL" id="FZOT01000002">
    <property type="protein sequence ID" value="SNS33544.1"/>
    <property type="molecule type" value="Genomic_DNA"/>
</dbReference>
<dbReference type="PROSITE" id="PS51257">
    <property type="entry name" value="PROKAR_LIPOPROTEIN"/>
    <property type="match status" value="1"/>
</dbReference>
<evidence type="ECO:0000259" key="1">
    <source>
        <dbReference type="Pfam" id="PF11329"/>
    </source>
</evidence>
<dbReference type="InterPro" id="IPR021478">
    <property type="entry name" value="DUF3131"/>
</dbReference>
<name>A0A239DPK7_9BURK</name>
<keyword evidence="3" id="KW-1185">Reference proteome</keyword>
<evidence type="ECO:0000313" key="3">
    <source>
        <dbReference type="Proteomes" id="UP000198284"/>
    </source>
</evidence>
<sequence length="490" mass="54832">MLTPRDQQSGATVKRLLTVFVLGLSLAAAGCGVVARGVANVADHARHAGGIGRAGKLTDKETAWAKAAWRYFEANTHPQTGLTGGTDRALTLTMWQLGDTLAATVAAYELELIEQREFDTRIAKILNFLYKMPLSYGAVPAKVYNIESGAMVNFGNQPEDIGWSATDIGRLMMWMKITGERYPRFREYFDKVVFRWNFCKVIDDCGTMFGASRSQGQSTEYQEGRLGYEQLTSAGYAVWGFDTKHSASLEGMEAFNIFGRRIYYDARDPRLTKAQAPVATMPYALMGMEFGWRYPSRLAMSEAGGIDLRKLANDVYQVQEERYRRENVFTARTDYQIKEAPYQVLDSVFAAGYPFNTIGNDGKEYPDLALVSTKAAFAMWAVWPTGYTDELIKVVQSLYDPERGWYEGRLEKSGAIQENITLSTNAAVLESLMFKAWGQLYPGDATPGYFQAQQQDAFAPPNRCYPIERPICDAKLPNTRLGKRQTLSGQ</sequence>
<dbReference type="Proteomes" id="UP000198284">
    <property type="component" value="Unassembled WGS sequence"/>
</dbReference>
<gene>
    <name evidence="2" type="ORF">SAMN06265795_102266</name>
</gene>
<dbReference type="AlphaFoldDB" id="A0A239DPK7"/>
<evidence type="ECO:0000313" key="2">
    <source>
        <dbReference type="EMBL" id="SNS33544.1"/>
    </source>
</evidence>
<dbReference type="Pfam" id="PF11329">
    <property type="entry name" value="DUF3131"/>
    <property type="match status" value="1"/>
</dbReference>
<protein>
    <recommendedName>
        <fullName evidence="1">DUF3131 domain-containing protein</fullName>
    </recommendedName>
</protein>
<proteinExistence type="predicted"/>
<dbReference type="Gene3D" id="1.50.10.140">
    <property type="match status" value="1"/>
</dbReference>
<reference evidence="2 3" key="1">
    <citation type="submission" date="2017-06" db="EMBL/GenBank/DDBJ databases">
        <authorList>
            <person name="Kim H.J."/>
            <person name="Triplett B.A."/>
        </authorList>
    </citation>
    <scope>NUCLEOTIDE SEQUENCE [LARGE SCALE GENOMIC DNA]</scope>
    <source>
        <strain evidence="2 3">U15</strain>
    </source>
</reference>
<accession>A0A239DPK7</accession>
<feature type="domain" description="DUF3131" evidence="1">
    <location>
        <begin position="64"/>
        <end position="437"/>
    </location>
</feature>